<feature type="signal peptide" evidence="1">
    <location>
        <begin position="1"/>
        <end position="23"/>
    </location>
</feature>
<organism evidence="2 3">
    <name type="scientific">Serratia plymuthica S13</name>
    <dbReference type="NCBI Taxonomy" id="1348660"/>
    <lineage>
        <taxon>Bacteria</taxon>
        <taxon>Pseudomonadati</taxon>
        <taxon>Pseudomonadota</taxon>
        <taxon>Gammaproteobacteria</taxon>
        <taxon>Enterobacterales</taxon>
        <taxon>Yersiniaceae</taxon>
        <taxon>Serratia</taxon>
    </lineage>
</organism>
<proteinExistence type="predicted"/>
<dbReference type="EMBL" id="CP006566">
    <property type="protein sequence ID" value="AGP46859.1"/>
    <property type="molecule type" value="Genomic_DNA"/>
</dbReference>
<evidence type="ECO:0000313" key="2">
    <source>
        <dbReference type="EMBL" id="AGP46859.1"/>
    </source>
</evidence>
<accession>S4YQ14</accession>
<keyword evidence="1" id="KW-0732">Signal</keyword>
<reference evidence="2 3" key="1">
    <citation type="journal article" date="2013" name="Genome Announc.">
        <title>Genome Sequence of Serratia plymuthica Strain S13, an Endophyte with Germination- and Plant-Growth-Promoting Activity from the Flower of Styrian Oil Pumpkin.</title>
        <authorList>
            <person name="Muller H."/>
            <person name="Furnkranz M."/>
            <person name="Grube M."/>
            <person name="Berg G."/>
        </authorList>
    </citation>
    <scope>NUCLEOTIDE SEQUENCE [LARGE SCALE GENOMIC DNA]</scope>
    <source>
        <strain evidence="2">S13</strain>
    </source>
</reference>
<evidence type="ECO:0008006" key="4">
    <source>
        <dbReference type="Google" id="ProtNLM"/>
    </source>
</evidence>
<gene>
    <name evidence="2" type="ORF">M621_05760</name>
</gene>
<name>S4YQ14_SERPL</name>
<dbReference type="Proteomes" id="UP000014900">
    <property type="component" value="Chromosome"/>
</dbReference>
<evidence type="ECO:0000256" key="1">
    <source>
        <dbReference type="SAM" id="SignalP"/>
    </source>
</evidence>
<evidence type="ECO:0000313" key="3">
    <source>
        <dbReference type="Proteomes" id="UP000014900"/>
    </source>
</evidence>
<dbReference type="HOGENOM" id="CLU_1026344_0_0_6"/>
<feature type="chain" id="PRO_5004534435" description="Fimbrial protein" evidence="1">
    <location>
        <begin position="24"/>
        <end position="271"/>
    </location>
</feature>
<dbReference type="KEGG" id="sry:M621_05760"/>
<sequence>MNTRSNNCLLLLFLMLAPAVAHALFNVTTLQQPTGKDGVATLTASLNENDATLNPCYQVNNCELRFILKTGNQSSLGTLSLDERGWSGPSSAREYRTLGDFWKAVTDKNRTLAIKPDNIWPWQPGTYCGRVVTVHRAYGQWSQHTADVLSNCSHVISPLPTCRIEPEIINVSMTIMQGAPSTIAQGPGVYVYCERGGELTVRTNNGEVIPLGGSAKTRAILDWGDGFGRPMRVRVPDNGSAALALRVKTEGLESSPAGRLDGNAIVRMEYY</sequence>
<dbReference type="AlphaFoldDB" id="S4YQ14"/>
<protein>
    <recommendedName>
        <fullName evidence="4">Fimbrial protein</fullName>
    </recommendedName>
</protein>